<accession>A0AAD5IYB4</accession>
<dbReference type="InterPro" id="IPR057670">
    <property type="entry name" value="SH3_retrovirus"/>
</dbReference>
<feature type="domain" description="Retroviral polymerase SH3-like" evidence="1">
    <location>
        <begin position="123"/>
        <end position="174"/>
    </location>
</feature>
<reference evidence="2" key="2">
    <citation type="submission" date="2023-02" db="EMBL/GenBank/DDBJ databases">
        <authorList>
            <person name="Swenson N.G."/>
            <person name="Wegrzyn J.L."/>
            <person name="Mcevoy S.L."/>
        </authorList>
    </citation>
    <scope>NUCLEOTIDE SEQUENCE</scope>
    <source>
        <strain evidence="2">91603</strain>
        <tissue evidence="2">Leaf</tissue>
    </source>
</reference>
<evidence type="ECO:0000313" key="2">
    <source>
        <dbReference type="EMBL" id="KAI9180945.1"/>
    </source>
</evidence>
<dbReference type="AlphaFoldDB" id="A0AAD5IYB4"/>
<organism evidence="2 3">
    <name type="scientific">Acer negundo</name>
    <name type="common">Box elder</name>
    <dbReference type="NCBI Taxonomy" id="4023"/>
    <lineage>
        <taxon>Eukaryota</taxon>
        <taxon>Viridiplantae</taxon>
        <taxon>Streptophyta</taxon>
        <taxon>Embryophyta</taxon>
        <taxon>Tracheophyta</taxon>
        <taxon>Spermatophyta</taxon>
        <taxon>Magnoliopsida</taxon>
        <taxon>eudicotyledons</taxon>
        <taxon>Gunneridae</taxon>
        <taxon>Pentapetalae</taxon>
        <taxon>rosids</taxon>
        <taxon>malvids</taxon>
        <taxon>Sapindales</taxon>
        <taxon>Sapindaceae</taxon>
        <taxon>Hippocastanoideae</taxon>
        <taxon>Acereae</taxon>
        <taxon>Acer</taxon>
    </lineage>
</organism>
<dbReference type="Pfam" id="PF25597">
    <property type="entry name" value="SH3_retrovirus"/>
    <property type="match status" value="1"/>
</dbReference>
<evidence type="ECO:0000259" key="1">
    <source>
        <dbReference type="Pfam" id="PF25597"/>
    </source>
</evidence>
<evidence type="ECO:0000313" key="3">
    <source>
        <dbReference type="Proteomes" id="UP001064489"/>
    </source>
</evidence>
<proteinExistence type="predicted"/>
<protein>
    <recommendedName>
        <fullName evidence="1">Retroviral polymerase SH3-like domain-containing protein</fullName>
    </recommendedName>
</protein>
<name>A0AAD5IYB4_ACENE</name>
<reference evidence="2" key="1">
    <citation type="journal article" date="2022" name="Plant J.">
        <title>Strategies of tolerance reflected in two North American maple genomes.</title>
        <authorList>
            <person name="McEvoy S.L."/>
            <person name="Sezen U.U."/>
            <person name="Trouern-Trend A."/>
            <person name="McMahon S.M."/>
            <person name="Schaberg P.G."/>
            <person name="Yang J."/>
            <person name="Wegrzyn J.L."/>
            <person name="Swenson N.G."/>
        </authorList>
    </citation>
    <scope>NUCLEOTIDE SEQUENCE</scope>
    <source>
        <strain evidence="2">91603</strain>
    </source>
</reference>
<keyword evidence="3" id="KW-1185">Reference proteome</keyword>
<dbReference type="EMBL" id="JAJSOW010000101">
    <property type="protein sequence ID" value="KAI9180945.1"/>
    <property type="molecule type" value="Genomic_DNA"/>
</dbReference>
<dbReference type="Proteomes" id="UP001064489">
    <property type="component" value="Chromosome 4"/>
</dbReference>
<sequence>MLNANQYQQLMSMLSNHLTTSTKASSVTENPSTSYATSICFLVSLNPILSSSKIWIVDSGATVFFAGIVKLNDGLVLRDVLFLPQFKFNLLSVSALAKDSSLTVSFFSDCCLVYDHSNKRMIVAHRTKFEPRAKVCVFLGYPYGMKGYKLFDITTQQIFISRDVVFHEKYFPFHHVTFIDGLVDPFPDLVLPLSTSDASPPFSSAHVPVLHDQLVFQEFDT</sequence>
<gene>
    <name evidence="2" type="ORF">LWI28_009587</name>
</gene>
<comment type="caution">
    <text evidence="2">The sequence shown here is derived from an EMBL/GenBank/DDBJ whole genome shotgun (WGS) entry which is preliminary data.</text>
</comment>